<protein>
    <recommendedName>
        <fullName evidence="2">Ribosomal RNA-processing protein 14 N-terminal domain-containing protein</fullName>
    </recommendedName>
</protein>
<comment type="caution">
    <text evidence="3">The sequence shown here is derived from an EMBL/GenBank/DDBJ whole genome shotgun (WGS) entry which is preliminary data.</text>
</comment>
<dbReference type="GO" id="GO:0005730">
    <property type="term" value="C:nucleolus"/>
    <property type="evidence" value="ECO:0007669"/>
    <property type="project" value="TreeGrafter"/>
</dbReference>
<organism evidence="3 4">
    <name type="scientific">Clydaea vesicula</name>
    <dbReference type="NCBI Taxonomy" id="447962"/>
    <lineage>
        <taxon>Eukaryota</taxon>
        <taxon>Fungi</taxon>
        <taxon>Fungi incertae sedis</taxon>
        <taxon>Chytridiomycota</taxon>
        <taxon>Chytridiomycota incertae sedis</taxon>
        <taxon>Chytridiomycetes</taxon>
        <taxon>Lobulomycetales</taxon>
        <taxon>Lobulomycetaceae</taxon>
        <taxon>Clydaea</taxon>
    </lineage>
</organism>
<evidence type="ECO:0000256" key="1">
    <source>
        <dbReference type="SAM" id="MobiDB-lite"/>
    </source>
</evidence>
<accession>A0AAD5TUD6</accession>
<dbReference type="PANTHER" id="PTHR14369:SF0">
    <property type="entry name" value="SURFEIT LOCUS PROTEIN 6"/>
    <property type="match status" value="1"/>
</dbReference>
<dbReference type="Pfam" id="PF15459">
    <property type="entry name" value="RRP14"/>
    <property type="match status" value="1"/>
</dbReference>
<feature type="non-terminal residue" evidence="3">
    <location>
        <position position="214"/>
    </location>
</feature>
<dbReference type="Proteomes" id="UP001211065">
    <property type="component" value="Unassembled WGS sequence"/>
</dbReference>
<proteinExistence type="predicted"/>
<evidence type="ECO:0000313" key="3">
    <source>
        <dbReference type="EMBL" id="KAJ3199089.1"/>
    </source>
</evidence>
<dbReference type="PANTHER" id="PTHR14369">
    <property type="entry name" value="SURFEIT LOCUS PROTEIN 6"/>
    <property type="match status" value="1"/>
</dbReference>
<dbReference type="GO" id="GO:0042274">
    <property type="term" value="P:ribosomal small subunit biogenesis"/>
    <property type="evidence" value="ECO:0007669"/>
    <property type="project" value="TreeGrafter"/>
</dbReference>
<keyword evidence="4" id="KW-1185">Reference proteome</keyword>
<dbReference type="GO" id="GO:0042273">
    <property type="term" value="P:ribosomal large subunit biogenesis"/>
    <property type="evidence" value="ECO:0007669"/>
    <property type="project" value="TreeGrafter"/>
</dbReference>
<gene>
    <name evidence="3" type="ORF">HK099_003319</name>
</gene>
<dbReference type="InterPro" id="IPR007019">
    <property type="entry name" value="SURF6"/>
</dbReference>
<sequence>ERLLEHQSHFDKLLKMIPTKYYLSTLEKSDNSKYQKNKKNKKEIKILAKNAKFTKLDPEGQKSILDIQKSTLLEKKNEKEEIKEDENNIIVNNTNQEKKIIKPMSNISSTEARLKLQSRIAELRKNRRATQLPNSPLEKEGENLKTARSRAEILERRQKKLDERKNKKKLKSNSNKGGNVIDVNANLVENTKTPKKRKVEDTVLDEKQIKDDIR</sequence>
<dbReference type="EMBL" id="JADGJW010002191">
    <property type="protein sequence ID" value="KAJ3199089.1"/>
    <property type="molecule type" value="Genomic_DNA"/>
</dbReference>
<reference evidence="3" key="1">
    <citation type="submission" date="2020-05" db="EMBL/GenBank/DDBJ databases">
        <title>Phylogenomic resolution of chytrid fungi.</title>
        <authorList>
            <person name="Stajich J.E."/>
            <person name="Amses K."/>
            <person name="Simmons R."/>
            <person name="Seto K."/>
            <person name="Myers J."/>
            <person name="Bonds A."/>
            <person name="Quandt C.A."/>
            <person name="Barry K."/>
            <person name="Liu P."/>
            <person name="Grigoriev I."/>
            <person name="Longcore J.E."/>
            <person name="James T.Y."/>
        </authorList>
    </citation>
    <scope>NUCLEOTIDE SEQUENCE</scope>
    <source>
        <strain evidence="3">JEL0476</strain>
    </source>
</reference>
<evidence type="ECO:0000259" key="2">
    <source>
        <dbReference type="Pfam" id="PF15459"/>
    </source>
</evidence>
<feature type="compositionally biased region" description="Basic and acidic residues" evidence="1">
    <location>
        <begin position="198"/>
        <end position="214"/>
    </location>
</feature>
<feature type="region of interest" description="Disordered" evidence="1">
    <location>
        <begin position="125"/>
        <end position="214"/>
    </location>
</feature>
<dbReference type="AlphaFoldDB" id="A0AAD5TUD6"/>
<feature type="compositionally biased region" description="Basic and acidic residues" evidence="1">
    <location>
        <begin position="137"/>
        <end position="165"/>
    </location>
</feature>
<evidence type="ECO:0000313" key="4">
    <source>
        <dbReference type="Proteomes" id="UP001211065"/>
    </source>
</evidence>
<dbReference type="GO" id="GO:0003677">
    <property type="term" value="F:DNA binding"/>
    <property type="evidence" value="ECO:0007669"/>
    <property type="project" value="TreeGrafter"/>
</dbReference>
<dbReference type="GO" id="GO:0003723">
    <property type="term" value="F:RNA binding"/>
    <property type="evidence" value="ECO:0007669"/>
    <property type="project" value="TreeGrafter"/>
</dbReference>
<dbReference type="InterPro" id="IPR029188">
    <property type="entry name" value="Rrp14_N"/>
</dbReference>
<name>A0AAD5TUD6_9FUNG</name>
<feature type="domain" description="Ribosomal RNA-processing protein 14 N-terminal" evidence="2">
    <location>
        <begin position="2"/>
        <end position="59"/>
    </location>
</feature>